<name>F6BB51_METIK</name>
<evidence type="ECO:0000259" key="2">
    <source>
        <dbReference type="Pfam" id="PF04473"/>
    </source>
</evidence>
<dbReference type="Proteomes" id="UP000009227">
    <property type="component" value="Chromosome"/>
</dbReference>
<evidence type="ECO:0000313" key="3">
    <source>
        <dbReference type="EMBL" id="AEF95936.1"/>
    </source>
</evidence>
<evidence type="ECO:0000256" key="1">
    <source>
        <dbReference type="ARBA" id="ARBA00007458"/>
    </source>
</evidence>
<dbReference type="OrthoDB" id="86147at2157"/>
<dbReference type="RefSeq" id="WP_013798545.1">
    <property type="nucleotide sequence ID" value="NC_015562.1"/>
</dbReference>
<proteinExistence type="inferred from homology"/>
<dbReference type="InterPro" id="IPR007562">
    <property type="entry name" value="Transglutaminase-like_domain"/>
</dbReference>
<accession>F6BB51</accession>
<organism evidence="4">
    <name type="scientific">Methanotorris igneus (strain DSM 5666 / JCM 11834 / Kol 5)</name>
    <dbReference type="NCBI Taxonomy" id="880724"/>
    <lineage>
        <taxon>Archaea</taxon>
        <taxon>Methanobacteriati</taxon>
        <taxon>Methanobacteriota</taxon>
        <taxon>Methanomada group</taxon>
        <taxon>Methanococci</taxon>
        <taxon>Methanococcales</taxon>
        <taxon>Methanocaldococcaceae</taxon>
        <taxon>Methanotorris</taxon>
    </lineage>
</organism>
<dbReference type="GeneID" id="10643217"/>
<dbReference type="SUPFAM" id="SSF54001">
    <property type="entry name" value="Cysteine proteinases"/>
    <property type="match status" value="1"/>
</dbReference>
<keyword evidence="4" id="KW-1185">Reference proteome</keyword>
<evidence type="ECO:0000313" key="4">
    <source>
        <dbReference type="Proteomes" id="UP000009227"/>
    </source>
</evidence>
<sequence length="356" mass="42096">MKRKNYKKYKRRKNYKTYKRRKTRKSVLKRIFGKINTFASLICIGIFVGVLGIILIGNHENKIESNNEYYGMNDKNKYVISEITNALNKNELQTISHLASQLKGRDISESIWNIILWEEENIKYDYPGKHRIGPYVKYPSDTLESSKGICIDYAVLTAGLLLDMGYEPYIILIDEKHDSGHAFCAVNISGTLYALDQHAPIYDINTHIHHLMLNHTISPIFEIHYFKLWIENDDIKYKYGKLYYNNPNNVLTRSDKEKISKDIMNYFISKYPNLKPDKTISNMEHEKYLPKGYSSGLYIYMPFDALYPAFGKYYGAWLDRCFTKEDELRTPINFRKYNRIWVKVDNKRIWVYLAKK</sequence>
<dbReference type="KEGG" id="mig:Metig_0380"/>
<gene>
    <name evidence="3" type="ordered locus">Metig_0380</name>
</gene>
<protein>
    <recommendedName>
        <fullName evidence="2">Transglutaminase-like domain-containing protein</fullName>
    </recommendedName>
</protein>
<comment type="similarity">
    <text evidence="1">Belongs to the UPF0252 family.</text>
</comment>
<dbReference type="EMBL" id="CP002737">
    <property type="protein sequence ID" value="AEF95936.1"/>
    <property type="molecule type" value="Genomic_DNA"/>
</dbReference>
<dbReference type="HOGENOM" id="CLU_045499_0_0_2"/>
<dbReference type="Gene3D" id="3.10.620.30">
    <property type="match status" value="1"/>
</dbReference>
<feature type="domain" description="Transglutaminase-like" evidence="2">
    <location>
        <begin position="94"/>
        <end position="212"/>
    </location>
</feature>
<reference evidence="3 4" key="1">
    <citation type="submission" date="2011-05" db="EMBL/GenBank/DDBJ databases">
        <title>Complete sequence of Methanotorris igneus Kol 5.</title>
        <authorList>
            <consortium name="US DOE Joint Genome Institute"/>
            <person name="Lucas S."/>
            <person name="Han J."/>
            <person name="Lapidus A."/>
            <person name="Cheng J.-F."/>
            <person name="Goodwin L."/>
            <person name="Pitluck S."/>
            <person name="Peters L."/>
            <person name="Mikhailova N."/>
            <person name="Chertkov O."/>
            <person name="Han C."/>
            <person name="Tapia R."/>
            <person name="Land M."/>
            <person name="Hauser L."/>
            <person name="Kyrpides N."/>
            <person name="Ivanova N."/>
            <person name="Pagani I."/>
            <person name="Sieprawska-Lupa M."/>
            <person name="Whitman W."/>
            <person name="Woyke T."/>
        </authorList>
    </citation>
    <scope>NUCLEOTIDE SEQUENCE [LARGE SCALE GENOMIC DNA]</scope>
    <source>
        <strain evidence="4">DSM 5666 / JCM 11834 / Kol 5</strain>
    </source>
</reference>
<dbReference type="AlphaFoldDB" id="F6BB51"/>
<dbReference type="Pfam" id="PF04473">
    <property type="entry name" value="DUF553"/>
    <property type="match status" value="1"/>
</dbReference>
<dbReference type="InterPro" id="IPR038765">
    <property type="entry name" value="Papain-like_cys_pep_sf"/>
</dbReference>